<name>A0AAN7YPI1_9MYCE</name>
<protein>
    <recommendedName>
        <fullName evidence="4">Pesticidal crystal protein N-terminal domain-containing protein</fullName>
    </recommendedName>
</protein>
<dbReference type="EMBL" id="JAVFKY010000003">
    <property type="protein sequence ID" value="KAK5579019.1"/>
    <property type="molecule type" value="Genomic_DNA"/>
</dbReference>
<dbReference type="PANTHER" id="PTHR37514:SF1">
    <property type="entry name" value="N-TERMINAL DELTA ENDOTOXIN DOMAIN-CONTAINING PROTEIN-RELATED"/>
    <property type="match status" value="1"/>
</dbReference>
<evidence type="ECO:0008006" key="4">
    <source>
        <dbReference type="Google" id="ProtNLM"/>
    </source>
</evidence>
<dbReference type="AlphaFoldDB" id="A0AAN7YPI1"/>
<dbReference type="SUPFAM" id="SSF56849">
    <property type="entry name" value="delta-Endotoxin (insectocide), N-terminal domain"/>
    <property type="match status" value="1"/>
</dbReference>
<evidence type="ECO:0000313" key="2">
    <source>
        <dbReference type="EMBL" id="KAK5579019.1"/>
    </source>
</evidence>
<reference evidence="2 3" key="1">
    <citation type="submission" date="2023-11" db="EMBL/GenBank/DDBJ databases">
        <title>Dfirmibasis_genome.</title>
        <authorList>
            <person name="Edelbroek B."/>
            <person name="Kjellin J."/>
            <person name="Jerlstrom-Hultqvist J."/>
            <person name="Soderbom F."/>
        </authorList>
    </citation>
    <scope>NUCLEOTIDE SEQUENCE [LARGE SCALE GENOMIC DNA]</scope>
    <source>
        <strain evidence="2 3">TNS-C-14</strain>
    </source>
</reference>
<proteinExistence type="predicted"/>
<comment type="caution">
    <text evidence="2">The sequence shown here is derived from an EMBL/GenBank/DDBJ whole genome shotgun (WGS) entry which is preliminary data.</text>
</comment>
<sequence>MCDSLKFNNNILENNLKKSKELKSNSENEFKVYNSKMMEEAKKENGENFDEKQQLEINRQKFGVEYSKNLTKANYGVFDEFTDKLEAAFQATLENLPAVGPFFSVFFAVFGGGGVDLKTFYKQIMDAVEKLVEKALAEEVKRQCQMHFENLQGACVIHKSNTQLWYDVNGITSNSSNGIKPQSDIEGLILASFNDMRIKFSDSLTYFSEPNYIGYTVTHYIYTSALYLTFLEDTIRWGKEMKFPPELIDGTANVPSLSKVRSDFIEKSIKTINSGCVAYIKLLHDAGHTTWDWYSPVGLDVGLGITFKRFWPNNNCYLVRKGAHNQYLLKAKKGIHTIVTGDLDGEFGWIDSVFPSFYTGTFSLMPHVVQTRGVTVKILNENNFNRTMSIKIHHIIKREGTWTLKCFNNSEGEAGAINKSWNFSNYEGTHDACQKDIPTLGWNNLGTFTSNHTNIHLVCARSRSGGSFHGYAVGSQVFDIEITDQ</sequence>
<dbReference type="Gene3D" id="1.20.190.10">
    <property type="entry name" value="Pesticidal crystal protein, N-terminal domain"/>
    <property type="match status" value="1"/>
</dbReference>
<dbReference type="PANTHER" id="PTHR37514">
    <property type="entry name" value="N-TERMINAL DELTA ENDOTOXIN DOMAIN-CONTAINING PROTEIN-RELATED"/>
    <property type="match status" value="1"/>
</dbReference>
<dbReference type="Proteomes" id="UP001344447">
    <property type="component" value="Unassembled WGS sequence"/>
</dbReference>
<gene>
    <name evidence="2" type="ORF">RB653_008697</name>
</gene>
<evidence type="ECO:0000313" key="3">
    <source>
        <dbReference type="Proteomes" id="UP001344447"/>
    </source>
</evidence>
<accession>A0AAN7YPI1</accession>
<keyword evidence="3" id="KW-1185">Reference proteome</keyword>
<evidence type="ECO:0000256" key="1">
    <source>
        <dbReference type="SAM" id="Coils"/>
    </source>
</evidence>
<dbReference type="GO" id="GO:0090729">
    <property type="term" value="F:toxin activity"/>
    <property type="evidence" value="ECO:0007669"/>
    <property type="project" value="InterPro"/>
</dbReference>
<keyword evidence="1" id="KW-0175">Coiled coil</keyword>
<organism evidence="2 3">
    <name type="scientific">Dictyostelium firmibasis</name>
    <dbReference type="NCBI Taxonomy" id="79012"/>
    <lineage>
        <taxon>Eukaryota</taxon>
        <taxon>Amoebozoa</taxon>
        <taxon>Evosea</taxon>
        <taxon>Eumycetozoa</taxon>
        <taxon>Dictyostelia</taxon>
        <taxon>Dictyosteliales</taxon>
        <taxon>Dictyosteliaceae</taxon>
        <taxon>Dictyostelium</taxon>
    </lineage>
</organism>
<feature type="coiled-coil region" evidence="1">
    <location>
        <begin position="9"/>
        <end position="58"/>
    </location>
</feature>
<dbReference type="InterPro" id="IPR036716">
    <property type="entry name" value="Pest_crys_N_sf"/>
</dbReference>